<reference evidence="4" key="1">
    <citation type="journal article" date="2023" name="Commun. Biol.">
        <title>Genome analysis of Parmales, the sister group of diatoms, reveals the evolutionary specialization of diatoms from phago-mixotrophs to photoautotrophs.</title>
        <authorList>
            <person name="Ban H."/>
            <person name="Sato S."/>
            <person name="Yoshikawa S."/>
            <person name="Yamada K."/>
            <person name="Nakamura Y."/>
            <person name="Ichinomiya M."/>
            <person name="Sato N."/>
            <person name="Blanc-Mathieu R."/>
            <person name="Endo H."/>
            <person name="Kuwata A."/>
            <person name="Ogata H."/>
        </authorList>
    </citation>
    <scope>NUCLEOTIDE SEQUENCE [LARGE SCALE GENOMIC DNA]</scope>
    <source>
        <strain evidence="4">NIES 3700</strain>
    </source>
</reference>
<name>A0A9W7C8D3_9STRA</name>
<evidence type="ECO:0000313" key="3">
    <source>
        <dbReference type="EMBL" id="GMI01138.1"/>
    </source>
</evidence>
<comment type="similarity">
    <text evidence="1">Belongs to the Rab GDI family.</text>
</comment>
<dbReference type="SUPFAM" id="SSF51905">
    <property type="entry name" value="FAD/NAD(P)-binding domain"/>
    <property type="match status" value="1"/>
</dbReference>
<dbReference type="GO" id="GO:0005968">
    <property type="term" value="C:Rab-protein geranylgeranyltransferase complex"/>
    <property type="evidence" value="ECO:0007669"/>
    <property type="project" value="TreeGrafter"/>
</dbReference>
<dbReference type="InterPro" id="IPR036188">
    <property type="entry name" value="FAD/NAD-bd_sf"/>
</dbReference>
<dbReference type="Gene3D" id="3.50.50.60">
    <property type="entry name" value="FAD/NAD(P)-binding domain"/>
    <property type="match status" value="1"/>
</dbReference>
<dbReference type="AlphaFoldDB" id="A0A9W7C8D3"/>
<accession>A0A9W7C8D3</accession>
<dbReference type="GO" id="GO:0005829">
    <property type="term" value="C:cytosol"/>
    <property type="evidence" value="ECO:0007669"/>
    <property type="project" value="TreeGrafter"/>
</dbReference>
<dbReference type="GO" id="GO:0005634">
    <property type="term" value="C:nucleus"/>
    <property type="evidence" value="ECO:0007669"/>
    <property type="project" value="TreeGrafter"/>
</dbReference>
<dbReference type="Pfam" id="PF00996">
    <property type="entry name" value="GDI"/>
    <property type="match status" value="1"/>
</dbReference>
<dbReference type="GO" id="GO:0007264">
    <property type="term" value="P:small GTPase-mediated signal transduction"/>
    <property type="evidence" value="ECO:0007669"/>
    <property type="project" value="InterPro"/>
</dbReference>
<dbReference type="PANTHER" id="PTHR11787:SF4">
    <property type="entry name" value="CHM, RAB ESCORT PROTEIN 1"/>
    <property type="match status" value="1"/>
</dbReference>
<dbReference type="PRINTS" id="PR00891">
    <property type="entry name" value="RABGDIREP"/>
</dbReference>
<dbReference type="Gene3D" id="1.10.405.10">
    <property type="entry name" value="Guanine Nucleotide Dissociation Inhibitor, domain 1"/>
    <property type="match status" value="1"/>
</dbReference>
<dbReference type="GO" id="GO:0005092">
    <property type="term" value="F:GDP-dissociation inhibitor activity"/>
    <property type="evidence" value="ECO:0007669"/>
    <property type="project" value="InterPro"/>
</dbReference>
<feature type="region of interest" description="Disordered" evidence="2">
    <location>
        <begin position="488"/>
        <end position="557"/>
    </location>
</feature>
<dbReference type="InterPro" id="IPR018203">
    <property type="entry name" value="GDP_dissociation_inhibitor"/>
</dbReference>
<evidence type="ECO:0000256" key="1">
    <source>
        <dbReference type="ARBA" id="ARBA00005593"/>
    </source>
</evidence>
<dbReference type="Proteomes" id="UP001165122">
    <property type="component" value="Unassembled WGS sequence"/>
</dbReference>
<dbReference type="Gene3D" id="3.30.519.10">
    <property type="entry name" value="Guanine Nucleotide Dissociation Inhibitor, domain 2"/>
    <property type="match status" value="1"/>
</dbReference>
<organism evidence="3 4">
    <name type="scientific">Triparma laevis f. longispina</name>
    <dbReference type="NCBI Taxonomy" id="1714387"/>
    <lineage>
        <taxon>Eukaryota</taxon>
        <taxon>Sar</taxon>
        <taxon>Stramenopiles</taxon>
        <taxon>Ochrophyta</taxon>
        <taxon>Bolidophyceae</taxon>
        <taxon>Parmales</taxon>
        <taxon>Triparmaceae</taxon>
        <taxon>Triparma</taxon>
    </lineage>
</organism>
<keyword evidence="4" id="KW-1185">Reference proteome</keyword>
<gene>
    <name evidence="3" type="ORF">TrLO_g3839</name>
</gene>
<dbReference type="EMBL" id="BRXW01000031">
    <property type="protein sequence ID" value="GMI01138.1"/>
    <property type="molecule type" value="Genomic_DNA"/>
</dbReference>
<evidence type="ECO:0000256" key="2">
    <source>
        <dbReference type="SAM" id="MobiDB-lite"/>
    </source>
</evidence>
<dbReference type="GO" id="GO:0016192">
    <property type="term" value="P:vesicle-mediated transport"/>
    <property type="evidence" value="ECO:0007669"/>
    <property type="project" value="TreeGrafter"/>
</dbReference>
<evidence type="ECO:0000313" key="4">
    <source>
        <dbReference type="Proteomes" id="UP001165122"/>
    </source>
</evidence>
<dbReference type="PANTHER" id="PTHR11787">
    <property type="entry name" value="RAB GDP-DISSOCIATION INHIBITOR"/>
    <property type="match status" value="1"/>
</dbReference>
<feature type="compositionally biased region" description="Acidic residues" evidence="2">
    <location>
        <begin position="505"/>
        <end position="518"/>
    </location>
</feature>
<comment type="caution">
    <text evidence="3">The sequence shown here is derived from an EMBL/GenBank/DDBJ whole genome shotgun (WGS) entry which is preliminary data.</text>
</comment>
<proteinExistence type="inferred from homology"/>
<sequence length="569" mass="63353">MSTLPPPPPPTIDPETGLQTEYSYILTLTSLPLTLLAAAISHWGVDVLIIDSNKNYGGVNFTGLAHDIETHIVPGEVPGTRRITRRPRELPKVGDEIDTAYGNGIWKKNNYRHCYIQLPYGVLHPPPSLTTDYTRLTIPFLTLPLIFSNPSISSIIPTLLSSSVSEYIRFKSLQKTSLIKNGIKQILPSSRSDIFNDTSLTLLEKNKILKVLRLAHTQNLVSDELDKESSTTNSRALRAPQGATVGGEDVNGDSDFGEWLKVKVGSSKKTLIHPGLTLSLSPIKTVTGLKTISNHIKSLDLHSESPYISPIYGMGELCQGFARKASVMGAVFILECEVEKGEGGVKLSSERIGWKDIFVKSDNIIQQSLIKEGRKLNKVWGFVKGETSFSLDVNESYIVVRGGESMKFTNCEGVYYCLVYSPTMSFKELDEILEEEGEVIMKGECTEWEYANNFEEMEVGGGGFEKDFEAARWIYESLREKDERLGEWFGGKEEKGEKGEKEEGVEGGGEDEDEEDEEARALRDAMKALEGENEEDEREDEDEDEDEDEEAKALRLAMRALEVDGDLDL</sequence>
<feature type="compositionally biased region" description="Basic and acidic residues" evidence="2">
    <location>
        <begin position="519"/>
        <end position="530"/>
    </location>
</feature>
<feature type="compositionally biased region" description="Acidic residues" evidence="2">
    <location>
        <begin position="531"/>
        <end position="550"/>
    </location>
</feature>
<protein>
    <submittedName>
        <fullName evidence="3">Uncharacterized protein</fullName>
    </submittedName>
</protein>
<feature type="compositionally biased region" description="Basic and acidic residues" evidence="2">
    <location>
        <begin position="488"/>
        <end position="504"/>
    </location>
</feature>
<dbReference type="OrthoDB" id="1923006at2759"/>